<evidence type="ECO:0000313" key="3">
    <source>
        <dbReference type="Proteomes" id="UP001140510"/>
    </source>
</evidence>
<dbReference type="Proteomes" id="UP001140510">
    <property type="component" value="Unassembled WGS sequence"/>
</dbReference>
<organism evidence="2 3">
    <name type="scientific">Didymella pomorum</name>
    <dbReference type="NCBI Taxonomy" id="749634"/>
    <lineage>
        <taxon>Eukaryota</taxon>
        <taxon>Fungi</taxon>
        <taxon>Dikarya</taxon>
        <taxon>Ascomycota</taxon>
        <taxon>Pezizomycotina</taxon>
        <taxon>Dothideomycetes</taxon>
        <taxon>Pleosporomycetidae</taxon>
        <taxon>Pleosporales</taxon>
        <taxon>Pleosporineae</taxon>
        <taxon>Didymellaceae</taxon>
        <taxon>Didymella</taxon>
    </lineage>
</organism>
<evidence type="ECO:0000313" key="2">
    <source>
        <dbReference type="EMBL" id="KAJ4401081.1"/>
    </source>
</evidence>
<dbReference type="OrthoDB" id="10409829at2759"/>
<accession>A0A9W9D4Z4</accession>
<comment type="caution">
    <text evidence="2">The sequence shown here is derived from an EMBL/GenBank/DDBJ whole genome shotgun (WGS) entry which is preliminary data.</text>
</comment>
<feature type="region of interest" description="Disordered" evidence="1">
    <location>
        <begin position="116"/>
        <end position="135"/>
    </location>
</feature>
<reference evidence="2" key="1">
    <citation type="submission" date="2022-10" db="EMBL/GenBank/DDBJ databases">
        <title>Tapping the CABI collections for fungal endophytes: first genome assemblies for Collariella, Neodidymelliopsis, Ascochyta clinopodiicola, Didymella pomorum, Didymosphaeria variabile, Neocosmospora piperis and Neocucurbitaria cava.</title>
        <authorList>
            <person name="Hill R."/>
        </authorList>
    </citation>
    <scope>NUCLEOTIDE SEQUENCE</scope>
    <source>
        <strain evidence="2">IMI 355091</strain>
    </source>
</reference>
<proteinExistence type="predicted"/>
<evidence type="ECO:0000256" key="1">
    <source>
        <dbReference type="SAM" id="MobiDB-lite"/>
    </source>
</evidence>
<dbReference type="AlphaFoldDB" id="A0A9W9D4Z4"/>
<dbReference type="EMBL" id="JAPEVA010000079">
    <property type="protein sequence ID" value="KAJ4401081.1"/>
    <property type="molecule type" value="Genomic_DNA"/>
</dbReference>
<gene>
    <name evidence="2" type="ORF">N0V91_008222</name>
</gene>
<name>A0A9W9D4Z4_9PLEO</name>
<keyword evidence="3" id="KW-1185">Reference proteome</keyword>
<feature type="region of interest" description="Disordered" evidence="1">
    <location>
        <begin position="1"/>
        <end position="25"/>
    </location>
</feature>
<sequence>MSFPETNTKPLDLTQARLQQTPSTWDKKNLDAISKTRTQLAEWFRDVRGQGNSEKKKADSTSGLTDFMKRWSEYTIDLGNIPQDELTKAASLSAPENKSLNVMIYRAIAALNSNIAPKPNPSIRKTPPSGLDPDASRLPSEVQKNAVNFLLSNVCWGIKGLTGLALNSATLVDWPELLVPNPGSGEKVRYDGKNYYRVPVSAIFDTLNGIYREKVALLQRVVNLMADNSKGPSSMYAAIQLLQFVSGEKPFYPPNPSERDSPTFPKTPFKSSETKSVLFTRYKDPVRSTGIEVETVDQWARLAVVALVLQGYPQE</sequence>
<protein>
    <submittedName>
        <fullName evidence="2">Uncharacterized protein</fullName>
    </submittedName>
</protein>